<name>X1GKX4_9ZZZZ</name>
<accession>X1GKX4</accession>
<proteinExistence type="predicted"/>
<protein>
    <recommendedName>
        <fullName evidence="2">BACON domain-containing protein</fullName>
    </recommendedName>
</protein>
<comment type="caution">
    <text evidence="1">The sequence shown here is derived from an EMBL/GenBank/DDBJ whole genome shotgun (WGS) entry which is preliminary data.</text>
</comment>
<dbReference type="EMBL" id="BARU01017225">
    <property type="protein sequence ID" value="GAH57847.1"/>
    <property type="molecule type" value="Genomic_DNA"/>
</dbReference>
<evidence type="ECO:0008006" key="2">
    <source>
        <dbReference type="Google" id="ProtNLM"/>
    </source>
</evidence>
<evidence type="ECO:0000313" key="1">
    <source>
        <dbReference type="EMBL" id="GAH57847.1"/>
    </source>
</evidence>
<feature type="non-terminal residue" evidence="1">
    <location>
        <position position="73"/>
    </location>
</feature>
<sequence>MGSSGGYSLNWNLEESASVAWLREDPLNGSVAVSGQQSVTLTFDAGGFVDTTMVTWLLIHSNDPEEDRNPLKV</sequence>
<reference evidence="1" key="1">
    <citation type="journal article" date="2014" name="Front. Microbiol.">
        <title>High frequency of phylogenetically diverse reductive dehalogenase-homologous genes in deep subseafloor sedimentary metagenomes.</title>
        <authorList>
            <person name="Kawai M."/>
            <person name="Futagami T."/>
            <person name="Toyoda A."/>
            <person name="Takaki Y."/>
            <person name="Nishi S."/>
            <person name="Hori S."/>
            <person name="Arai W."/>
            <person name="Tsubouchi T."/>
            <person name="Morono Y."/>
            <person name="Uchiyama I."/>
            <person name="Ito T."/>
            <person name="Fujiyama A."/>
            <person name="Inagaki F."/>
            <person name="Takami H."/>
        </authorList>
    </citation>
    <scope>NUCLEOTIDE SEQUENCE</scope>
    <source>
        <strain evidence="1">Expedition CK06-06</strain>
    </source>
</reference>
<dbReference type="AlphaFoldDB" id="X1GKX4"/>
<gene>
    <name evidence="1" type="ORF">S03H2_28590</name>
</gene>
<organism evidence="1">
    <name type="scientific">marine sediment metagenome</name>
    <dbReference type="NCBI Taxonomy" id="412755"/>
    <lineage>
        <taxon>unclassified sequences</taxon>
        <taxon>metagenomes</taxon>
        <taxon>ecological metagenomes</taxon>
    </lineage>
</organism>